<name>A0A8H5GT55_9AGAR</name>
<proteinExistence type="predicted"/>
<accession>A0A8H5GT55</accession>
<keyword evidence="2" id="KW-1185">Reference proteome</keyword>
<dbReference type="Proteomes" id="UP000559256">
    <property type="component" value="Unassembled WGS sequence"/>
</dbReference>
<dbReference type="NCBIfam" id="TIGR01549">
    <property type="entry name" value="HAD-SF-IA-v1"/>
    <property type="match status" value="1"/>
</dbReference>
<dbReference type="Pfam" id="PF00702">
    <property type="entry name" value="Hydrolase"/>
    <property type="match status" value="1"/>
</dbReference>
<dbReference type="InterPro" id="IPR044924">
    <property type="entry name" value="HAD-SF_hydro_IA_REG-2-like_cap"/>
</dbReference>
<dbReference type="Gene3D" id="3.40.50.1000">
    <property type="entry name" value="HAD superfamily/HAD-like"/>
    <property type="match status" value="1"/>
</dbReference>
<comment type="caution">
    <text evidence="1">The sequence shown here is derived from an EMBL/GenBank/DDBJ whole genome shotgun (WGS) entry which is preliminary data.</text>
</comment>
<reference evidence="1 2" key="1">
    <citation type="journal article" date="2020" name="ISME J.">
        <title>Uncovering the hidden diversity of litter-decomposition mechanisms in mushroom-forming fungi.</title>
        <authorList>
            <person name="Floudas D."/>
            <person name="Bentzer J."/>
            <person name="Ahren D."/>
            <person name="Johansson T."/>
            <person name="Persson P."/>
            <person name="Tunlid A."/>
        </authorList>
    </citation>
    <scope>NUCLEOTIDE SEQUENCE [LARGE SCALE GENOMIC DNA]</scope>
    <source>
        <strain evidence="1 2">CBS 291.85</strain>
    </source>
</reference>
<dbReference type="SUPFAM" id="SSF56784">
    <property type="entry name" value="HAD-like"/>
    <property type="match status" value="1"/>
</dbReference>
<dbReference type="EMBL" id="JAACJM010000010">
    <property type="protein sequence ID" value="KAF5370756.1"/>
    <property type="molecule type" value="Genomic_DNA"/>
</dbReference>
<dbReference type="GO" id="GO:0016791">
    <property type="term" value="F:phosphatase activity"/>
    <property type="evidence" value="ECO:0007669"/>
    <property type="project" value="UniProtKB-ARBA"/>
</dbReference>
<sequence length="261" mass="29362">MVTIRLVTFDVLHTLITPRHPVHVQYSLAFAPYLGRLDPQDIKNSFKKGWRTISESSHIINSVAALKALQQERPAYAYENGAASERWWSEVIRRTAVGAGANPSAIDGSLDKIVPTLMRSFSSREGYAAFEDALPTIRQLHEKKVFTAVVSNSDSRSRLVLKDLEFPENVTPIVLSEEEGVEKPSRELFHRALKRVNEIHGLDIQEDECLHVGDELECDYEGAVKAGMQGLLLRRPGAEEDEVELKNVRTIQSLKQVVEYV</sequence>
<evidence type="ECO:0000313" key="2">
    <source>
        <dbReference type="Proteomes" id="UP000559256"/>
    </source>
</evidence>
<dbReference type="PANTHER" id="PTHR46191:SF2">
    <property type="entry name" value="HALOACID DEHALOGENASE-LIKE HYDROLASE DOMAIN-CONTAINING PROTEIN 3"/>
    <property type="match status" value="1"/>
</dbReference>
<dbReference type="SFLD" id="SFLDG01129">
    <property type="entry name" value="C1.5:_HAD__Beta-PGM__Phosphata"/>
    <property type="match status" value="1"/>
</dbReference>
<dbReference type="PANTHER" id="PTHR46191">
    <property type="match status" value="1"/>
</dbReference>
<dbReference type="InterPro" id="IPR051828">
    <property type="entry name" value="HAD-like_hydrolase_domain"/>
</dbReference>
<dbReference type="AlphaFoldDB" id="A0A8H5GT55"/>
<gene>
    <name evidence="1" type="ORF">D9758_002012</name>
</gene>
<dbReference type="GO" id="GO:0005634">
    <property type="term" value="C:nucleus"/>
    <property type="evidence" value="ECO:0007669"/>
    <property type="project" value="TreeGrafter"/>
</dbReference>
<organism evidence="1 2">
    <name type="scientific">Tetrapyrgos nigripes</name>
    <dbReference type="NCBI Taxonomy" id="182062"/>
    <lineage>
        <taxon>Eukaryota</taxon>
        <taxon>Fungi</taxon>
        <taxon>Dikarya</taxon>
        <taxon>Basidiomycota</taxon>
        <taxon>Agaricomycotina</taxon>
        <taxon>Agaricomycetes</taxon>
        <taxon>Agaricomycetidae</taxon>
        <taxon>Agaricales</taxon>
        <taxon>Marasmiineae</taxon>
        <taxon>Marasmiaceae</taxon>
        <taxon>Tetrapyrgos</taxon>
    </lineage>
</organism>
<protein>
    <recommendedName>
        <fullName evidence="3">Haloacid dehalogenase-like hydrolase domain-containing protein 3</fullName>
    </recommendedName>
</protein>
<evidence type="ECO:0008006" key="3">
    <source>
        <dbReference type="Google" id="ProtNLM"/>
    </source>
</evidence>
<evidence type="ECO:0000313" key="1">
    <source>
        <dbReference type="EMBL" id="KAF5370756.1"/>
    </source>
</evidence>
<dbReference type="SFLD" id="SFLDS00003">
    <property type="entry name" value="Haloacid_Dehalogenase"/>
    <property type="match status" value="1"/>
</dbReference>
<dbReference type="InterPro" id="IPR023214">
    <property type="entry name" value="HAD_sf"/>
</dbReference>
<dbReference type="InterPro" id="IPR036412">
    <property type="entry name" value="HAD-like_sf"/>
</dbReference>
<dbReference type="OrthoDB" id="444127at2759"/>
<dbReference type="Gene3D" id="1.10.150.720">
    <property type="entry name" value="Haloacid dehalogenase-like hydrolase"/>
    <property type="match status" value="1"/>
</dbReference>
<dbReference type="InterPro" id="IPR006439">
    <property type="entry name" value="HAD-SF_hydro_IA"/>
</dbReference>